<evidence type="ECO:0000256" key="3">
    <source>
        <dbReference type="SAM" id="SignalP"/>
    </source>
</evidence>
<dbReference type="PANTHER" id="PTHR37999">
    <property type="entry name" value="MUCIN-17"/>
    <property type="match status" value="1"/>
</dbReference>
<dbReference type="PROSITE" id="PS50026">
    <property type="entry name" value="EGF_3"/>
    <property type="match status" value="1"/>
</dbReference>
<dbReference type="Gene3D" id="3.30.70.960">
    <property type="entry name" value="SEA domain"/>
    <property type="match status" value="1"/>
</dbReference>
<dbReference type="EMBL" id="NDHI03003310">
    <property type="protein sequence ID" value="PNJ85629.1"/>
    <property type="molecule type" value="Genomic_DNA"/>
</dbReference>
<feature type="chain" id="PRO_5014456415" evidence="3">
    <location>
        <begin position="26"/>
        <end position="243"/>
    </location>
</feature>
<dbReference type="AlphaFoldDB" id="A0A2J8XUB6"/>
<dbReference type="SUPFAM" id="SSF82671">
    <property type="entry name" value="SEA domain"/>
    <property type="match status" value="1"/>
</dbReference>
<comment type="caution">
    <text evidence="1">Lacks conserved residue(s) required for the propagation of feature annotation.</text>
</comment>
<accession>A0A2J8XUB6</accession>
<name>A0A2J8XUB6_PONAB</name>
<organism evidence="6">
    <name type="scientific">Pongo abelii</name>
    <name type="common">Sumatran orangutan</name>
    <name type="synonym">Pongo pygmaeus abelii</name>
    <dbReference type="NCBI Taxonomy" id="9601"/>
    <lineage>
        <taxon>Eukaryota</taxon>
        <taxon>Metazoa</taxon>
        <taxon>Chordata</taxon>
        <taxon>Craniata</taxon>
        <taxon>Vertebrata</taxon>
        <taxon>Euteleostomi</taxon>
        <taxon>Mammalia</taxon>
        <taxon>Eutheria</taxon>
        <taxon>Euarchontoglires</taxon>
        <taxon>Primates</taxon>
        <taxon>Haplorrhini</taxon>
        <taxon>Catarrhini</taxon>
        <taxon>Hominidae</taxon>
        <taxon>Pongo</taxon>
    </lineage>
</organism>
<feature type="region of interest" description="Disordered" evidence="2">
    <location>
        <begin position="70"/>
        <end position="117"/>
    </location>
</feature>
<evidence type="ECO:0000259" key="4">
    <source>
        <dbReference type="PROSITE" id="PS50024"/>
    </source>
</evidence>
<protein>
    <submittedName>
        <fullName evidence="6">MUC17 isoform 2</fullName>
    </submittedName>
</protein>
<keyword evidence="3" id="KW-0732">Signal</keyword>
<dbReference type="InterPro" id="IPR000082">
    <property type="entry name" value="SEA_dom"/>
</dbReference>
<gene>
    <name evidence="6" type="ORF">CR201_G0040279</name>
</gene>
<comment type="caution">
    <text evidence="6">The sequence shown here is derived from an EMBL/GenBank/DDBJ whole genome shotgun (WGS) entry which is preliminary data.</text>
</comment>
<feature type="signal peptide" evidence="3">
    <location>
        <begin position="1"/>
        <end position="25"/>
    </location>
</feature>
<evidence type="ECO:0000313" key="6">
    <source>
        <dbReference type="EMBL" id="PNJ85629.1"/>
    </source>
</evidence>
<keyword evidence="1" id="KW-1015">Disulfide bond</keyword>
<dbReference type="InterPro" id="IPR036364">
    <property type="entry name" value="SEA_dom_sf"/>
</dbReference>
<sequence>MPRPGTMALCLLTLVLSLLPPQAAAEQDLSMNRAVWDGGGCSSQGDLWNPQCQQLSQHIRIGSAANTATASTLSTTPADTSTPVTTSTEASSSPPTAEGTGMPISTPSEGSTPLTSFGDQCQTTASRCKNGGTLDGLKCQCPNLYYGELCEEVVSSIDIGPPETISAQMELTVTVTSVSFTEELKNRSSQQFQEFNQTFTEQMNIVYSGIPEYVGVNITNLRYNVFQHHWHPSAKHYGDAVRP</sequence>
<dbReference type="InterPro" id="IPR053311">
    <property type="entry name" value="Mucosal_Integrity_Assoc"/>
</dbReference>
<dbReference type="InterPro" id="IPR000742">
    <property type="entry name" value="EGF"/>
</dbReference>
<feature type="compositionally biased region" description="Polar residues" evidence="2">
    <location>
        <begin position="103"/>
        <end position="117"/>
    </location>
</feature>
<dbReference type="Pfam" id="PF01390">
    <property type="entry name" value="SEA"/>
    <property type="match status" value="1"/>
</dbReference>
<feature type="domain" description="EGF-like" evidence="5">
    <location>
        <begin position="117"/>
        <end position="151"/>
    </location>
</feature>
<dbReference type="PROSITE" id="PS00022">
    <property type="entry name" value="EGF_1"/>
    <property type="match status" value="1"/>
</dbReference>
<evidence type="ECO:0000256" key="2">
    <source>
        <dbReference type="SAM" id="MobiDB-lite"/>
    </source>
</evidence>
<reference evidence="6" key="1">
    <citation type="submission" date="2017-12" db="EMBL/GenBank/DDBJ databases">
        <title>High-resolution comparative analysis of great ape genomes.</title>
        <authorList>
            <person name="Pollen A."/>
            <person name="Hastie A."/>
            <person name="Hormozdiari F."/>
            <person name="Dougherty M."/>
            <person name="Liu R."/>
            <person name="Chaisson M."/>
            <person name="Hoppe E."/>
            <person name="Hill C."/>
            <person name="Pang A."/>
            <person name="Hillier L."/>
            <person name="Baker C."/>
            <person name="Armstrong J."/>
            <person name="Shendure J."/>
            <person name="Paten B."/>
            <person name="Wilson R."/>
            <person name="Chao H."/>
            <person name="Schneider V."/>
            <person name="Ventura M."/>
            <person name="Kronenberg Z."/>
            <person name="Murali S."/>
            <person name="Gordon D."/>
            <person name="Cantsilieris S."/>
            <person name="Munson K."/>
            <person name="Nelson B."/>
            <person name="Raja A."/>
            <person name="Underwood J."/>
            <person name="Diekhans M."/>
            <person name="Fiddes I."/>
            <person name="Haussler D."/>
            <person name="Eichler E."/>
        </authorList>
    </citation>
    <scope>NUCLEOTIDE SEQUENCE [LARGE SCALE GENOMIC DNA]</scope>
    <source>
        <strain evidence="6">Susie</strain>
    </source>
</reference>
<evidence type="ECO:0000256" key="1">
    <source>
        <dbReference type="PROSITE-ProRule" id="PRU00076"/>
    </source>
</evidence>
<keyword evidence="1" id="KW-0245">EGF-like domain</keyword>
<feature type="domain" description="SEA" evidence="4">
    <location>
        <begin position="165"/>
        <end position="243"/>
    </location>
</feature>
<feature type="disulfide bond" evidence="1">
    <location>
        <begin position="141"/>
        <end position="150"/>
    </location>
</feature>
<dbReference type="GO" id="GO:0071944">
    <property type="term" value="C:cell periphery"/>
    <property type="evidence" value="ECO:0007669"/>
    <property type="project" value="UniProtKB-ARBA"/>
</dbReference>
<dbReference type="SUPFAM" id="SSF57196">
    <property type="entry name" value="EGF/Laminin"/>
    <property type="match status" value="1"/>
</dbReference>
<proteinExistence type="predicted"/>
<dbReference type="PANTHER" id="PTHR37999:SF2">
    <property type="entry name" value="MUCIN-17"/>
    <property type="match status" value="1"/>
</dbReference>
<evidence type="ECO:0000259" key="5">
    <source>
        <dbReference type="PROSITE" id="PS50026"/>
    </source>
</evidence>
<dbReference type="PROSITE" id="PS50024">
    <property type="entry name" value="SEA"/>
    <property type="match status" value="1"/>
</dbReference>
<feature type="compositionally biased region" description="Low complexity" evidence="2">
    <location>
        <begin position="70"/>
        <end position="97"/>
    </location>
</feature>